<keyword evidence="1" id="KW-1185">Reference proteome</keyword>
<dbReference type="Gene3D" id="3.30.420.610">
    <property type="entry name" value="LOTUS domain-like"/>
    <property type="match status" value="1"/>
</dbReference>
<reference evidence="2" key="1">
    <citation type="submission" date="2025-08" db="UniProtKB">
        <authorList>
            <consortium name="RefSeq"/>
        </authorList>
    </citation>
    <scope>IDENTIFICATION</scope>
</reference>
<dbReference type="RefSeq" id="XP_008471001.1">
    <property type="nucleotide sequence ID" value="XM_008472779.3"/>
</dbReference>
<evidence type="ECO:0000313" key="1">
    <source>
        <dbReference type="Proteomes" id="UP000079169"/>
    </source>
</evidence>
<dbReference type="KEGG" id="dci:103508247"/>
<proteinExistence type="predicted"/>
<gene>
    <name evidence="2" type="primary">LOC103508247</name>
</gene>
<organism evidence="1 2">
    <name type="scientific">Diaphorina citri</name>
    <name type="common">Asian citrus psyllid</name>
    <dbReference type="NCBI Taxonomy" id="121845"/>
    <lineage>
        <taxon>Eukaryota</taxon>
        <taxon>Metazoa</taxon>
        <taxon>Ecdysozoa</taxon>
        <taxon>Arthropoda</taxon>
        <taxon>Hexapoda</taxon>
        <taxon>Insecta</taxon>
        <taxon>Pterygota</taxon>
        <taxon>Neoptera</taxon>
        <taxon>Paraneoptera</taxon>
        <taxon>Hemiptera</taxon>
        <taxon>Sternorrhyncha</taxon>
        <taxon>Psylloidea</taxon>
        <taxon>Psyllidae</taxon>
        <taxon>Diaphorininae</taxon>
        <taxon>Diaphorina</taxon>
    </lineage>
</organism>
<dbReference type="InterPro" id="IPR041966">
    <property type="entry name" value="LOTUS-like"/>
</dbReference>
<name>A0A1S3CZG1_DIACI</name>
<dbReference type="GeneID" id="103508247"/>
<evidence type="ECO:0000313" key="2">
    <source>
        <dbReference type="RefSeq" id="XP_008471001.1"/>
    </source>
</evidence>
<dbReference type="Proteomes" id="UP000079169">
    <property type="component" value="Unplaced"/>
</dbReference>
<dbReference type="PaxDb" id="121845-A0A1S3CZG1"/>
<accession>A0A1S3CZG1</accession>
<protein>
    <submittedName>
        <fullName evidence="2">Uncharacterized protein LOC103508247</fullName>
    </submittedName>
</protein>
<sequence>MASYNAPSFEINALVDQNNPEEVRLFVQRQSILDTPDFITLKDTLRRLCMMYKEFKPLTPVVLNEEYKKLEEADHRNIPYKKAMFDDLVTFLRYLPYHVEFCGEPSLECEIRAVVPKNMQHLAEFFKKDRANRIPGYNKSGQRIFFLDYEKQWELVEYVLKHPFGVPYEDIEEKFMQKYRLSDLYEMERCEHLLHFLKHTDIFGHKGMVFHQIYFDEKRRKHLYLNKDGTLDEEVVRCLRANGVDVEDHL</sequence>
<dbReference type="AlphaFoldDB" id="A0A1S3CZG1"/>